<evidence type="ECO:0000259" key="1">
    <source>
        <dbReference type="PROSITE" id="PS50075"/>
    </source>
</evidence>
<proteinExistence type="predicted"/>
<dbReference type="AlphaFoldDB" id="A0A9D2NLU9"/>
<feature type="domain" description="Carrier" evidence="1">
    <location>
        <begin position="1"/>
        <end position="73"/>
    </location>
</feature>
<sequence length="75" mass="8587">MEALMEILENLHPEIDFNTCETLIDDGLIDSFDIVTIISEINEEYDVVIPAEEIVPENFNSAKALYSLIQRLEDE</sequence>
<dbReference type="PROSITE" id="PS50075">
    <property type="entry name" value="CARRIER"/>
    <property type="match status" value="1"/>
</dbReference>
<name>A0A9D2NLU9_9FIRM</name>
<dbReference type="EMBL" id="DWWO01000050">
    <property type="protein sequence ID" value="HJC33776.1"/>
    <property type="molecule type" value="Genomic_DNA"/>
</dbReference>
<dbReference type="SUPFAM" id="SSF47336">
    <property type="entry name" value="ACP-like"/>
    <property type="match status" value="1"/>
</dbReference>
<dbReference type="InterPro" id="IPR036736">
    <property type="entry name" value="ACP-like_sf"/>
</dbReference>
<comment type="caution">
    <text evidence="2">The sequence shown here is derived from an EMBL/GenBank/DDBJ whole genome shotgun (WGS) entry which is preliminary data.</text>
</comment>
<gene>
    <name evidence="2" type="ORF">H9758_04195</name>
</gene>
<protein>
    <submittedName>
        <fullName evidence="2">Acyl carrier protein</fullName>
    </submittedName>
</protein>
<evidence type="ECO:0000313" key="2">
    <source>
        <dbReference type="EMBL" id="HJC33776.1"/>
    </source>
</evidence>
<evidence type="ECO:0000313" key="3">
    <source>
        <dbReference type="Proteomes" id="UP000823890"/>
    </source>
</evidence>
<dbReference type="Gene3D" id="1.10.1200.10">
    <property type="entry name" value="ACP-like"/>
    <property type="match status" value="1"/>
</dbReference>
<dbReference type="Proteomes" id="UP000823890">
    <property type="component" value="Unassembled WGS sequence"/>
</dbReference>
<reference evidence="2" key="1">
    <citation type="journal article" date="2021" name="PeerJ">
        <title>Extensive microbial diversity within the chicken gut microbiome revealed by metagenomics and culture.</title>
        <authorList>
            <person name="Gilroy R."/>
            <person name="Ravi A."/>
            <person name="Getino M."/>
            <person name="Pursley I."/>
            <person name="Horton D.L."/>
            <person name="Alikhan N.F."/>
            <person name="Baker D."/>
            <person name="Gharbi K."/>
            <person name="Hall N."/>
            <person name="Watson M."/>
            <person name="Adriaenssens E.M."/>
            <person name="Foster-Nyarko E."/>
            <person name="Jarju S."/>
            <person name="Secka A."/>
            <person name="Antonio M."/>
            <person name="Oren A."/>
            <person name="Chaudhuri R.R."/>
            <person name="La Ragione R."/>
            <person name="Hildebrand F."/>
            <person name="Pallen M.J."/>
        </authorList>
    </citation>
    <scope>NUCLEOTIDE SEQUENCE</scope>
    <source>
        <strain evidence="2">ChiW19-954</strain>
    </source>
</reference>
<organism evidence="2 3">
    <name type="scientific">Candidatus Mediterraneibacter faecipullorum</name>
    <dbReference type="NCBI Taxonomy" id="2838670"/>
    <lineage>
        <taxon>Bacteria</taxon>
        <taxon>Bacillati</taxon>
        <taxon>Bacillota</taxon>
        <taxon>Clostridia</taxon>
        <taxon>Lachnospirales</taxon>
        <taxon>Lachnospiraceae</taxon>
        <taxon>Mediterraneibacter</taxon>
    </lineage>
</organism>
<reference evidence="2" key="2">
    <citation type="submission" date="2021-04" db="EMBL/GenBank/DDBJ databases">
        <authorList>
            <person name="Gilroy R."/>
        </authorList>
    </citation>
    <scope>NUCLEOTIDE SEQUENCE</scope>
    <source>
        <strain evidence="2">ChiW19-954</strain>
    </source>
</reference>
<accession>A0A9D2NLU9</accession>
<dbReference type="InterPro" id="IPR009081">
    <property type="entry name" value="PP-bd_ACP"/>
</dbReference>